<protein>
    <recommendedName>
        <fullName evidence="3">Arrestin-like N-terminal domain-containing protein</fullName>
    </recommendedName>
</protein>
<dbReference type="PANTHER" id="PTHR11188">
    <property type="entry name" value="ARRESTIN DOMAIN CONTAINING PROTEIN"/>
    <property type="match status" value="1"/>
</dbReference>
<feature type="transmembrane region" description="Helical" evidence="2">
    <location>
        <begin position="611"/>
        <end position="629"/>
    </location>
</feature>
<keyword evidence="2" id="KW-1133">Transmembrane helix</keyword>
<evidence type="ECO:0000256" key="2">
    <source>
        <dbReference type="SAM" id="Phobius"/>
    </source>
</evidence>
<dbReference type="GO" id="GO:0030674">
    <property type="term" value="F:protein-macromolecule adaptor activity"/>
    <property type="evidence" value="ECO:0007669"/>
    <property type="project" value="TreeGrafter"/>
</dbReference>
<dbReference type="EMBL" id="MZNU01000174">
    <property type="protein sequence ID" value="OWP03659.1"/>
    <property type="molecule type" value="Genomic_DNA"/>
</dbReference>
<accession>A0A218Z6H1</accession>
<dbReference type="InterPro" id="IPR014756">
    <property type="entry name" value="Ig_E-set"/>
</dbReference>
<dbReference type="InterPro" id="IPR014752">
    <property type="entry name" value="Arrestin-like_C"/>
</dbReference>
<dbReference type="GO" id="GO:0031625">
    <property type="term" value="F:ubiquitin protein ligase binding"/>
    <property type="evidence" value="ECO:0007669"/>
    <property type="project" value="TreeGrafter"/>
</dbReference>
<evidence type="ECO:0000259" key="3">
    <source>
        <dbReference type="Pfam" id="PF00339"/>
    </source>
</evidence>
<evidence type="ECO:0000256" key="1">
    <source>
        <dbReference type="SAM" id="MobiDB-lite"/>
    </source>
</evidence>
<dbReference type="InterPro" id="IPR050357">
    <property type="entry name" value="Arrestin_domain-protein"/>
</dbReference>
<dbReference type="GO" id="GO:0005886">
    <property type="term" value="C:plasma membrane"/>
    <property type="evidence" value="ECO:0007669"/>
    <property type="project" value="TreeGrafter"/>
</dbReference>
<dbReference type="CDD" id="cd22952">
    <property type="entry name" value="ART10-like"/>
    <property type="match status" value="1"/>
</dbReference>
<keyword evidence="5" id="KW-1185">Reference proteome</keyword>
<proteinExistence type="predicted"/>
<dbReference type="Proteomes" id="UP000242519">
    <property type="component" value="Unassembled WGS sequence"/>
</dbReference>
<evidence type="ECO:0000313" key="5">
    <source>
        <dbReference type="Proteomes" id="UP000242519"/>
    </source>
</evidence>
<sequence>MSVRIQLDDPYGFYTNLDFISGKIILSLTSDESVSAVIVKVEGESRTALLRPMNVPNPQLYAQRNRREAIATENHKILYKVLQIFPTTAQGFGTSQAYTLRSGQHVYPFRIKIPFNNGCADPQQIGPGLGGFGLGGLQQMQYRHVKSTLPPSLTGFPGEAEIRYYVKVTVQRPSLFKENRRSAIGFRFMPIEPPRPPKTANESFARRPFQFTADLGAYPKKTSMFTKKATPLSDTPPQGEVDARLPSPAILTCNEPLPLRLIVRKLNESPEQVFLVSLQVQLFGQTEVRAQDVARTETSTWVLISLSGLSVPVGKPTDAVRTETVIDSSPWERVPLPNTVAPSFGTCNLARNYELEVRVGLGYGVPGEIHPQTVILPLRFQVEIFSGIHPPAALLDAIASQPVSSSARPAVPARPQDPAYPSQVGTPGAPAIDDVPPSYEDAMAENLTPAVGPRREYSGVTDVNAPPMDEKGAAPKYPTTQGNPGPGPESQGDRGPPPQPHERCDELRHHITPLRFPCSIALRRRGRRRGLPAEESDEHSVRDREEGEEVFVEEGRGTDGGNVWLGVNAAGHWWREREKTILALLLLVTFFSACFVASLVLSIIGLPFLPFVLLCILWLSVALVELIVLGKILSAFWRMVSSGIWLVAGSVPVDTESVLAPAVLKVDAEEGDGGPRAGG</sequence>
<keyword evidence="2" id="KW-0812">Transmembrane</keyword>
<dbReference type="GO" id="GO:0070086">
    <property type="term" value="P:ubiquitin-dependent endocytosis"/>
    <property type="evidence" value="ECO:0007669"/>
    <property type="project" value="TreeGrafter"/>
</dbReference>
<name>A0A218Z6H1_9HELO</name>
<reference evidence="4 5" key="1">
    <citation type="submission" date="2017-04" db="EMBL/GenBank/DDBJ databases">
        <title>Draft genome sequence of Marssonina coronaria NL1: causal agent of apple blotch.</title>
        <authorList>
            <person name="Cheng Q."/>
        </authorList>
    </citation>
    <scope>NUCLEOTIDE SEQUENCE [LARGE SCALE GENOMIC DNA]</scope>
    <source>
        <strain evidence="4 5">NL1</strain>
    </source>
</reference>
<feature type="region of interest" description="Disordered" evidence="1">
    <location>
        <begin position="406"/>
        <end position="504"/>
    </location>
</feature>
<dbReference type="GO" id="GO:0005829">
    <property type="term" value="C:cytosol"/>
    <property type="evidence" value="ECO:0007669"/>
    <property type="project" value="TreeGrafter"/>
</dbReference>
<dbReference type="AlphaFoldDB" id="A0A218Z6H1"/>
<organism evidence="4 5">
    <name type="scientific">Diplocarpon coronariae</name>
    <dbReference type="NCBI Taxonomy" id="2795749"/>
    <lineage>
        <taxon>Eukaryota</taxon>
        <taxon>Fungi</taxon>
        <taxon>Dikarya</taxon>
        <taxon>Ascomycota</taxon>
        <taxon>Pezizomycotina</taxon>
        <taxon>Leotiomycetes</taxon>
        <taxon>Helotiales</taxon>
        <taxon>Drepanopezizaceae</taxon>
        <taxon>Diplocarpon</taxon>
    </lineage>
</organism>
<dbReference type="OrthoDB" id="3365616at2759"/>
<keyword evidence="2" id="KW-0472">Membrane</keyword>
<gene>
    <name evidence="4" type="ORF">B2J93_2171</name>
</gene>
<feature type="domain" description="Arrestin-like N-terminal" evidence="3">
    <location>
        <begin position="3"/>
        <end position="116"/>
    </location>
</feature>
<feature type="transmembrane region" description="Helical" evidence="2">
    <location>
        <begin position="581"/>
        <end position="605"/>
    </location>
</feature>
<dbReference type="Pfam" id="PF00339">
    <property type="entry name" value="Arrestin_N"/>
    <property type="match status" value="1"/>
</dbReference>
<dbReference type="InParanoid" id="A0A218Z6H1"/>
<dbReference type="STRING" id="503106.A0A218Z6H1"/>
<feature type="region of interest" description="Disordered" evidence="1">
    <location>
        <begin position="527"/>
        <end position="549"/>
    </location>
</feature>
<dbReference type="Gene3D" id="2.60.40.640">
    <property type="match status" value="1"/>
</dbReference>
<comment type="caution">
    <text evidence="4">The sequence shown here is derived from an EMBL/GenBank/DDBJ whole genome shotgun (WGS) entry which is preliminary data.</text>
</comment>
<dbReference type="PANTHER" id="PTHR11188:SF166">
    <property type="entry name" value="ARRESTIN (OR S-ANTIGEN), N-TERMINAL DOMAIN PROTEIN (AFU_ORTHOLOGUE AFUA_7G02050)"/>
    <property type="match status" value="1"/>
</dbReference>
<dbReference type="InterPro" id="IPR011021">
    <property type="entry name" value="Arrestin-like_N"/>
</dbReference>
<evidence type="ECO:0000313" key="4">
    <source>
        <dbReference type="EMBL" id="OWP03659.1"/>
    </source>
</evidence>
<dbReference type="SUPFAM" id="SSF81296">
    <property type="entry name" value="E set domains"/>
    <property type="match status" value="1"/>
</dbReference>